<dbReference type="AlphaFoldDB" id="A0A2K2DQ41"/>
<gene>
    <name evidence="2" type="ORF">BRADI_1g47725v3</name>
</gene>
<feature type="region of interest" description="Disordered" evidence="1">
    <location>
        <begin position="99"/>
        <end position="136"/>
    </location>
</feature>
<protein>
    <submittedName>
        <fullName evidence="2 3">Uncharacterized protein</fullName>
    </submittedName>
</protein>
<evidence type="ECO:0000256" key="1">
    <source>
        <dbReference type="SAM" id="MobiDB-lite"/>
    </source>
</evidence>
<feature type="compositionally biased region" description="Basic and acidic residues" evidence="1">
    <location>
        <begin position="118"/>
        <end position="128"/>
    </location>
</feature>
<organism evidence="2">
    <name type="scientific">Brachypodium distachyon</name>
    <name type="common">Purple false brome</name>
    <name type="synonym">Trachynia distachya</name>
    <dbReference type="NCBI Taxonomy" id="15368"/>
    <lineage>
        <taxon>Eukaryota</taxon>
        <taxon>Viridiplantae</taxon>
        <taxon>Streptophyta</taxon>
        <taxon>Embryophyta</taxon>
        <taxon>Tracheophyta</taxon>
        <taxon>Spermatophyta</taxon>
        <taxon>Magnoliopsida</taxon>
        <taxon>Liliopsida</taxon>
        <taxon>Poales</taxon>
        <taxon>Poaceae</taxon>
        <taxon>BOP clade</taxon>
        <taxon>Pooideae</taxon>
        <taxon>Stipodae</taxon>
        <taxon>Brachypodieae</taxon>
        <taxon>Brachypodium</taxon>
    </lineage>
</organism>
<name>A0A2K2DQ41_BRADI</name>
<dbReference type="Gramene" id="PNT76394">
    <property type="protein sequence ID" value="PNT76394"/>
    <property type="gene ID" value="BRADI_1g47725v3"/>
</dbReference>
<evidence type="ECO:0000313" key="2">
    <source>
        <dbReference type="EMBL" id="PNT76394.1"/>
    </source>
</evidence>
<dbReference type="EMBL" id="CM000880">
    <property type="protein sequence ID" value="PNT76394.1"/>
    <property type="molecule type" value="Genomic_DNA"/>
</dbReference>
<reference evidence="3" key="3">
    <citation type="submission" date="2018-08" db="UniProtKB">
        <authorList>
            <consortium name="EnsemblPlants"/>
        </authorList>
    </citation>
    <scope>IDENTIFICATION</scope>
    <source>
        <strain evidence="3">cv. Bd21</strain>
    </source>
</reference>
<evidence type="ECO:0000313" key="4">
    <source>
        <dbReference type="Proteomes" id="UP000008810"/>
    </source>
</evidence>
<sequence>MSVSLSFAPKPLLPPPHRASPPSTISLCAGAVLALLQRALGAFHASAVLALLQRASAALHPARAAAFLPPQSSHLAADLLPARVAALIFLGLRTSLQASTRPSSSQTPPPHSSPYEPSSRRPALETEPRPSALSRRTPATLPRSLHFFFNSGNAPVVFSSEVLKLFSS</sequence>
<proteinExistence type="predicted"/>
<dbReference type="EnsemblPlants" id="PNT76394">
    <property type="protein sequence ID" value="PNT76394"/>
    <property type="gene ID" value="BRADI_1g47725v3"/>
</dbReference>
<dbReference type="Proteomes" id="UP000008810">
    <property type="component" value="Chromosome 1"/>
</dbReference>
<keyword evidence="4" id="KW-1185">Reference proteome</keyword>
<reference evidence="2" key="2">
    <citation type="submission" date="2017-06" db="EMBL/GenBank/DDBJ databases">
        <title>WGS assembly of Brachypodium distachyon.</title>
        <authorList>
            <consortium name="The International Brachypodium Initiative"/>
            <person name="Lucas S."/>
            <person name="Harmon-Smith M."/>
            <person name="Lail K."/>
            <person name="Tice H."/>
            <person name="Grimwood J."/>
            <person name="Bruce D."/>
            <person name="Barry K."/>
            <person name="Shu S."/>
            <person name="Lindquist E."/>
            <person name="Wang M."/>
            <person name="Pitluck S."/>
            <person name="Vogel J.P."/>
            <person name="Garvin D.F."/>
            <person name="Mockler T.C."/>
            <person name="Schmutz J."/>
            <person name="Rokhsar D."/>
            <person name="Bevan M.W."/>
        </authorList>
    </citation>
    <scope>NUCLEOTIDE SEQUENCE</scope>
    <source>
        <strain evidence="2">Bd21</strain>
    </source>
</reference>
<dbReference type="InParanoid" id="A0A2K2DQ41"/>
<reference evidence="2 3" key="1">
    <citation type="journal article" date="2010" name="Nature">
        <title>Genome sequencing and analysis of the model grass Brachypodium distachyon.</title>
        <authorList>
            <consortium name="International Brachypodium Initiative"/>
        </authorList>
    </citation>
    <scope>NUCLEOTIDE SEQUENCE [LARGE SCALE GENOMIC DNA]</scope>
    <source>
        <strain evidence="2 3">Bd21</strain>
    </source>
</reference>
<accession>A0A2K2DQ41</accession>
<evidence type="ECO:0000313" key="3">
    <source>
        <dbReference type="EnsemblPlants" id="PNT76394"/>
    </source>
</evidence>